<sequence length="487" mass="57014">MPSLEESKRQVKESLHRQEQELDHDDILAGLEEEIDRHNVVKEDVRQTMRRSKRGRAEEHSEKAERPVKFRFKDGVEVPQKRRHRSHHDGSESRRKHEKDNYPTPPKDETESAHPFPREPTNINERGPTSGDAAFRESLFDALADDEGALYWESVYAQPIHVYSRPSVPSPQGELEQMNDEEYAAYVKTKMWEKKHPEILMERERSERRRREEEEERTKRREEFLRRREQAAWDRAERKGARRHARASDQESGDEKPQEYAFAGEGNSYADVPLNKARRSEYASAWTKYLAAWDKLKLELLDERSAPATDPVSPSKRVPWPVLASKPVIRANIEDFMRHAPADDERTKLQSLKAERVRWHPDKVQQRLAGAEDEGTMKLVTGVFQVVDALFEERAKDSPKLLRFNRQIRREAIGIWFTENTFQLGLLDLDLAMMIHWHGLLERYRARGVHDTIWKVTGMKKWENVVDGLRILHATSLPGFETRKNGN</sequence>
<evidence type="ECO:0008006" key="9">
    <source>
        <dbReference type="Google" id="ProtNLM"/>
    </source>
</evidence>
<comment type="caution">
    <text evidence="7">The sequence shown here is derived from an EMBL/GenBank/DDBJ whole genome shotgun (WGS) entry which is preliminary data.</text>
</comment>
<reference evidence="7 8" key="1">
    <citation type="submission" date="2017-03" db="EMBL/GenBank/DDBJ databases">
        <title>Genomes of endolithic fungi from Antarctica.</title>
        <authorList>
            <person name="Coleine C."/>
            <person name="Masonjones S."/>
            <person name="Stajich J.E."/>
        </authorList>
    </citation>
    <scope>NUCLEOTIDE SEQUENCE [LARGE SCALE GENOMIC DNA]</scope>
    <source>
        <strain evidence="7 8">CCFEE 5184</strain>
    </source>
</reference>
<dbReference type="PANTHER" id="PTHR15263:SF1">
    <property type="entry name" value="NF-KAPPA-B INHIBITOR-LIKE PROTEIN 1"/>
    <property type="match status" value="1"/>
</dbReference>
<evidence type="ECO:0000256" key="3">
    <source>
        <dbReference type="ARBA" id="ARBA00022737"/>
    </source>
</evidence>
<keyword evidence="5" id="KW-0539">Nucleus</keyword>
<proteinExistence type="predicted"/>
<dbReference type="GO" id="GO:0005634">
    <property type="term" value="C:nucleus"/>
    <property type="evidence" value="ECO:0007669"/>
    <property type="project" value="UniProtKB-SubCell"/>
</dbReference>
<feature type="region of interest" description="Disordered" evidence="6">
    <location>
        <begin position="235"/>
        <end position="259"/>
    </location>
</feature>
<keyword evidence="2" id="KW-0597">Phosphoprotein</keyword>
<feature type="region of interest" description="Disordered" evidence="6">
    <location>
        <begin position="204"/>
        <end position="223"/>
    </location>
</feature>
<dbReference type="OrthoDB" id="412109at2759"/>
<keyword evidence="3" id="KW-0677">Repeat</keyword>
<evidence type="ECO:0000256" key="6">
    <source>
        <dbReference type="SAM" id="MobiDB-lite"/>
    </source>
</evidence>
<feature type="compositionally biased region" description="Basic and acidic residues" evidence="6">
    <location>
        <begin position="55"/>
        <end position="80"/>
    </location>
</feature>
<evidence type="ECO:0000256" key="5">
    <source>
        <dbReference type="ARBA" id="ARBA00023242"/>
    </source>
</evidence>
<evidence type="ECO:0000313" key="7">
    <source>
        <dbReference type="EMBL" id="TKA81289.1"/>
    </source>
</evidence>
<evidence type="ECO:0000256" key="1">
    <source>
        <dbReference type="ARBA" id="ARBA00004123"/>
    </source>
</evidence>
<feature type="region of interest" description="Disordered" evidence="6">
    <location>
        <begin position="1"/>
        <end position="133"/>
    </location>
</feature>
<keyword evidence="4" id="KW-0040">ANK repeat</keyword>
<evidence type="ECO:0000256" key="2">
    <source>
        <dbReference type="ARBA" id="ARBA00022553"/>
    </source>
</evidence>
<evidence type="ECO:0000313" key="8">
    <source>
        <dbReference type="Proteomes" id="UP000309340"/>
    </source>
</evidence>
<dbReference type="InterPro" id="IPR038753">
    <property type="entry name" value="NFKBIL1"/>
</dbReference>
<dbReference type="PANTHER" id="PTHR15263">
    <property type="entry name" value="I-KAPPA-B-LIKE PROTEIN IKBL"/>
    <property type="match status" value="1"/>
</dbReference>
<evidence type="ECO:0000256" key="4">
    <source>
        <dbReference type="ARBA" id="ARBA00023043"/>
    </source>
</evidence>
<feature type="compositionally biased region" description="Basic and acidic residues" evidence="6">
    <location>
        <begin position="88"/>
        <end position="112"/>
    </location>
</feature>
<feature type="compositionally biased region" description="Basic and acidic residues" evidence="6">
    <location>
        <begin position="1"/>
        <end position="27"/>
    </location>
</feature>
<organism evidence="7 8">
    <name type="scientific">Friedmanniomyces simplex</name>
    <dbReference type="NCBI Taxonomy" id="329884"/>
    <lineage>
        <taxon>Eukaryota</taxon>
        <taxon>Fungi</taxon>
        <taxon>Dikarya</taxon>
        <taxon>Ascomycota</taxon>
        <taxon>Pezizomycotina</taxon>
        <taxon>Dothideomycetes</taxon>
        <taxon>Dothideomycetidae</taxon>
        <taxon>Mycosphaerellales</taxon>
        <taxon>Teratosphaeriaceae</taxon>
        <taxon>Friedmanniomyces</taxon>
    </lineage>
</organism>
<gene>
    <name evidence="7" type="ORF">B0A55_02858</name>
</gene>
<dbReference type="STRING" id="329884.A0A4V5NI13"/>
<dbReference type="GO" id="GO:0043124">
    <property type="term" value="P:negative regulation of canonical NF-kappaB signal transduction"/>
    <property type="evidence" value="ECO:0007669"/>
    <property type="project" value="InterPro"/>
</dbReference>
<accession>A0A4V5NI13</accession>
<feature type="compositionally biased region" description="Basic and acidic residues" evidence="6">
    <location>
        <begin position="35"/>
        <end position="47"/>
    </location>
</feature>
<dbReference type="Proteomes" id="UP000309340">
    <property type="component" value="Unassembled WGS sequence"/>
</dbReference>
<dbReference type="EMBL" id="NAJQ01000054">
    <property type="protein sequence ID" value="TKA81289.1"/>
    <property type="molecule type" value="Genomic_DNA"/>
</dbReference>
<feature type="compositionally biased region" description="Basic and acidic residues" evidence="6">
    <location>
        <begin position="246"/>
        <end position="258"/>
    </location>
</feature>
<name>A0A4V5NI13_9PEZI</name>
<dbReference type="AlphaFoldDB" id="A0A4V5NI13"/>
<protein>
    <recommendedName>
        <fullName evidence="9">J domain-containing protein</fullName>
    </recommendedName>
</protein>
<keyword evidence="8" id="KW-1185">Reference proteome</keyword>
<comment type="subcellular location">
    <subcellularLocation>
        <location evidence="1">Nucleus</location>
    </subcellularLocation>
</comment>